<evidence type="ECO:0000313" key="3">
    <source>
        <dbReference type="Proteomes" id="UP000009235"/>
    </source>
</evidence>
<dbReference type="KEGG" id="asd:AS9A_1025"/>
<organism evidence="2 3">
    <name type="scientific">Hoyosella subflava (strain DSM 45089 / JCM 17490 / NBRC 109087 / DQS3-9A1)</name>
    <name type="common">Amycolicicoccus subflavus</name>
    <dbReference type="NCBI Taxonomy" id="443218"/>
    <lineage>
        <taxon>Bacteria</taxon>
        <taxon>Bacillati</taxon>
        <taxon>Actinomycetota</taxon>
        <taxon>Actinomycetes</taxon>
        <taxon>Mycobacteriales</taxon>
        <taxon>Hoyosellaceae</taxon>
        <taxon>Hoyosella</taxon>
    </lineage>
</organism>
<dbReference type="EMBL" id="CP002786">
    <property type="protein sequence ID" value="AEF39477.1"/>
    <property type="molecule type" value="Genomic_DNA"/>
</dbReference>
<dbReference type="HOGENOM" id="CLU_1840938_0_0_11"/>
<dbReference type="Proteomes" id="UP000009235">
    <property type="component" value="Chromosome"/>
</dbReference>
<name>F6EQ54_HOYSD</name>
<reference evidence="2 3" key="1">
    <citation type="journal article" date="2011" name="J. Bacteriol.">
        <title>Complete genome sequence of Amycolicicoccus subflavus DQS3-9A1T, an actinomycete isolated from crude oil-polluted soil.</title>
        <authorList>
            <person name="Cai M."/>
            <person name="Chen W.M."/>
            <person name="Nie Y."/>
            <person name="Chi C.Q."/>
            <person name="Wang Y.N."/>
            <person name="Tang Y.Q."/>
            <person name="Li G.Y."/>
            <person name="Wu X.L."/>
        </authorList>
    </citation>
    <scope>NUCLEOTIDE SEQUENCE [LARGE SCALE GENOMIC DNA]</scope>
    <source>
        <strain evidence="3">DSM 45089 / DQS3-9A1</strain>
    </source>
</reference>
<accession>F6EQ54</accession>
<dbReference type="RefSeq" id="WP_013805826.1">
    <property type="nucleotide sequence ID" value="NC_015564.1"/>
</dbReference>
<protein>
    <submittedName>
        <fullName evidence="2">Uncharacterized protein</fullName>
    </submittedName>
</protein>
<feature type="signal peptide" evidence="1">
    <location>
        <begin position="1"/>
        <end position="30"/>
    </location>
</feature>
<proteinExistence type="predicted"/>
<keyword evidence="1" id="KW-0732">Signal</keyword>
<sequence>MVGNRIIGRTTAVISATAVALAVGAGASMAAVTGTADVAASGDEISFALDLTGEPGFNCSLMVVTNDLSYTDDRHLSDDDGVLVGTFTFDSLPDGTYFTQTYCEDSDMIPFARINGPFVIPTANGGGNGGGGFGSISGS</sequence>
<gene>
    <name evidence="2" type="ordered locus">AS9A_1025</name>
</gene>
<feature type="chain" id="PRO_5003339048" evidence="1">
    <location>
        <begin position="31"/>
        <end position="139"/>
    </location>
</feature>
<dbReference type="AlphaFoldDB" id="F6EQ54"/>
<evidence type="ECO:0000256" key="1">
    <source>
        <dbReference type="SAM" id="SignalP"/>
    </source>
</evidence>
<evidence type="ECO:0000313" key="2">
    <source>
        <dbReference type="EMBL" id="AEF39477.1"/>
    </source>
</evidence>
<keyword evidence="3" id="KW-1185">Reference proteome</keyword>